<dbReference type="Proteomes" id="UP000270296">
    <property type="component" value="Unassembled WGS sequence"/>
</dbReference>
<dbReference type="FunFam" id="3.90.190.10:FF:000040">
    <property type="entry name" value="mRNA-capping enzyme"/>
    <property type="match status" value="1"/>
</dbReference>
<dbReference type="Gene3D" id="3.90.190.10">
    <property type="entry name" value="Protein tyrosine phosphatase superfamily"/>
    <property type="match status" value="1"/>
</dbReference>
<protein>
    <submittedName>
        <fullName evidence="7">TYR_PHOSPHATASE_2 domain-containing protein</fullName>
    </submittedName>
</protein>
<dbReference type="CDD" id="cd17664">
    <property type="entry name" value="Mce1_N"/>
    <property type="match status" value="1"/>
</dbReference>
<dbReference type="PROSITE" id="PS50056">
    <property type="entry name" value="TYR_PHOSPHATASE_2"/>
    <property type="match status" value="1"/>
</dbReference>
<sequence>MADFIAENASMGPPARWMKCPRKGQVVGGRFVPFKTPLCAAYDEMVPEASRFYPSMLFSSVASAKGKIGMWIDLTNTCRFYDRRDIEDAGVKYVKLKCRGHGECPTQEQTSAFIKLCQNFVRDNKDLLIGKLTTASVCITGKLFSAVHCTHGFNRTGFLIANYLVTADSWSVEAAVAEFAKARPPGIYKESYLAELFQRFDDADATPVAPPLPSWCNENNSVGEEGSNDGSRCNGSAAANKKGPAFVDGIPSVVAVTDRSKLQKLQKMSQRMCGSKSSGFPGGQPVSMDTQNVQLLEMNDYMVSWKADGVRYMILIAGENEVYMIDRDNNYFSVPNLTFPHRKEKRHIKDTLLDGELIFDVSMGKKIPSFLVYDIVVYEGQPVGQCQFDRRELCIDKEIIGPRRAAILNGTIDRSKEPYHVRIKQFWDITHVSTLLSGKFTNTLTHEIDGIIFQPFSE</sequence>
<dbReference type="PANTHER" id="PTHR10367:SF17">
    <property type="entry name" value="MRNA-CAPPING ENZYME"/>
    <property type="match status" value="1"/>
</dbReference>
<dbReference type="CDD" id="cd07895">
    <property type="entry name" value="Adenylation_mRNA_capping"/>
    <property type="match status" value="1"/>
</dbReference>
<dbReference type="InterPro" id="IPR000387">
    <property type="entry name" value="Tyr_Pase_dom"/>
</dbReference>
<dbReference type="PIRSF" id="PIRSF036958">
    <property type="entry name" value="mRNA_capping_HCE"/>
    <property type="match status" value="1"/>
</dbReference>
<evidence type="ECO:0000259" key="4">
    <source>
        <dbReference type="PROSITE" id="PS50056"/>
    </source>
</evidence>
<evidence type="ECO:0000256" key="1">
    <source>
        <dbReference type="PIRSR" id="PIRSR036958-1"/>
    </source>
</evidence>
<reference evidence="5 6" key="2">
    <citation type="submission" date="2018-11" db="EMBL/GenBank/DDBJ databases">
        <authorList>
            <consortium name="Pathogen Informatics"/>
        </authorList>
    </citation>
    <scope>NUCLEOTIDE SEQUENCE [LARGE SCALE GENOMIC DNA]</scope>
</reference>
<dbReference type="PROSITE" id="PS00383">
    <property type="entry name" value="TYR_PHOSPHATASE_1"/>
    <property type="match status" value="1"/>
</dbReference>
<keyword evidence="3" id="KW-0342">GTP-binding</keyword>
<feature type="active site" description="Phosphocysteine intermediate" evidence="1">
    <location>
        <position position="149"/>
    </location>
</feature>
<organism evidence="7">
    <name type="scientific">Soboliphyme baturini</name>
    <dbReference type="NCBI Taxonomy" id="241478"/>
    <lineage>
        <taxon>Eukaryota</taxon>
        <taxon>Metazoa</taxon>
        <taxon>Ecdysozoa</taxon>
        <taxon>Nematoda</taxon>
        <taxon>Enoplea</taxon>
        <taxon>Dorylaimia</taxon>
        <taxon>Dioctophymatida</taxon>
        <taxon>Dioctophymatoidea</taxon>
        <taxon>Soboliphymatidae</taxon>
        <taxon>Soboliphyme</taxon>
    </lineage>
</organism>
<dbReference type="SUPFAM" id="SSF56091">
    <property type="entry name" value="DNA ligase/mRNA capping enzyme, catalytic domain"/>
    <property type="match status" value="1"/>
</dbReference>
<reference evidence="7" key="1">
    <citation type="submission" date="2016-06" db="UniProtKB">
        <authorList>
            <consortium name="WormBaseParasite"/>
        </authorList>
    </citation>
    <scope>IDENTIFICATION</scope>
</reference>
<dbReference type="AlphaFoldDB" id="A0A183ISF3"/>
<keyword evidence="6" id="KW-1185">Reference proteome</keyword>
<name>A0A183ISF3_9BILA</name>
<gene>
    <name evidence="5" type="ORF">SBAD_LOCUS6550</name>
</gene>
<evidence type="ECO:0000256" key="3">
    <source>
        <dbReference type="PIRSR" id="PIRSR036958-3"/>
    </source>
</evidence>
<feature type="binding site" evidence="3">
    <location>
        <position position="311"/>
    </location>
    <ligand>
        <name>GTP</name>
        <dbReference type="ChEBI" id="CHEBI:37565"/>
    </ligand>
</feature>
<dbReference type="GO" id="GO:0140818">
    <property type="term" value="F:mRNA 5'-triphosphate monophosphatase activity"/>
    <property type="evidence" value="ECO:0007669"/>
    <property type="project" value="InterPro"/>
</dbReference>
<dbReference type="Gene3D" id="3.30.470.30">
    <property type="entry name" value="DNA ligase/mRNA capping enzyme"/>
    <property type="match status" value="1"/>
</dbReference>
<dbReference type="FunFam" id="3.30.470.30:FF:000040">
    <property type="entry name" value="mRNA-capping enzyme"/>
    <property type="match status" value="1"/>
</dbReference>
<keyword evidence="3" id="KW-0547">Nucleotide-binding</keyword>
<evidence type="ECO:0000313" key="6">
    <source>
        <dbReference type="Proteomes" id="UP000270296"/>
    </source>
</evidence>
<dbReference type="EMBL" id="UZAM01009850">
    <property type="protein sequence ID" value="VDP10279.1"/>
    <property type="molecule type" value="Genomic_DNA"/>
</dbReference>
<dbReference type="Pfam" id="PF01331">
    <property type="entry name" value="mRNA_cap_enzyme"/>
    <property type="match status" value="1"/>
</dbReference>
<evidence type="ECO:0000256" key="2">
    <source>
        <dbReference type="PIRSR" id="PIRSR036958-2"/>
    </source>
</evidence>
<dbReference type="InterPro" id="IPR029021">
    <property type="entry name" value="Prot-tyrosine_phosphatase-like"/>
</dbReference>
<feature type="domain" description="Tyrosine specific protein phosphatases" evidence="4">
    <location>
        <begin position="111"/>
        <end position="194"/>
    </location>
</feature>
<dbReference type="InterPro" id="IPR051029">
    <property type="entry name" value="mRNA_Capping_Enz/RNA_Phosphat"/>
</dbReference>
<feature type="active site" description="N6-GMP-lysine intermediate" evidence="2">
    <location>
        <position position="306"/>
    </location>
</feature>
<dbReference type="InterPro" id="IPR016130">
    <property type="entry name" value="Tyr_Pase_AS"/>
</dbReference>
<proteinExistence type="predicted"/>
<evidence type="ECO:0000313" key="5">
    <source>
        <dbReference type="EMBL" id="VDP10279.1"/>
    </source>
</evidence>
<dbReference type="WBParaSite" id="SBAD_0000680501-mRNA-1">
    <property type="protein sequence ID" value="SBAD_0000680501-mRNA-1"/>
    <property type="gene ID" value="SBAD_0000680501"/>
</dbReference>
<dbReference type="GO" id="GO:0005524">
    <property type="term" value="F:ATP binding"/>
    <property type="evidence" value="ECO:0007669"/>
    <property type="project" value="InterPro"/>
</dbReference>
<feature type="binding site" evidence="3">
    <location>
        <position position="327"/>
    </location>
    <ligand>
        <name>GTP</name>
        <dbReference type="ChEBI" id="CHEBI:37565"/>
    </ligand>
</feature>
<dbReference type="PANTHER" id="PTHR10367">
    <property type="entry name" value="MRNA-CAPPING ENZYME"/>
    <property type="match status" value="1"/>
</dbReference>
<accession>A0A183ISF3</accession>
<feature type="binding site" evidence="3">
    <location>
        <begin position="354"/>
        <end position="356"/>
    </location>
    <ligand>
        <name>GTP</name>
        <dbReference type="ChEBI" id="CHEBI:37565"/>
    </ligand>
</feature>
<dbReference type="GO" id="GO:0006370">
    <property type="term" value="P:7-methylguanosine mRNA capping"/>
    <property type="evidence" value="ECO:0007669"/>
    <property type="project" value="InterPro"/>
</dbReference>
<dbReference type="InterPro" id="IPR001339">
    <property type="entry name" value="mRNA_cap_enzyme_adenylation"/>
</dbReference>
<evidence type="ECO:0000313" key="7">
    <source>
        <dbReference type="WBParaSite" id="SBAD_0000680501-mRNA-1"/>
    </source>
</evidence>
<dbReference type="SUPFAM" id="SSF52799">
    <property type="entry name" value="(Phosphotyrosine protein) phosphatases II"/>
    <property type="match status" value="1"/>
</dbReference>
<dbReference type="InterPro" id="IPR017074">
    <property type="entry name" value="mRNA_cap_enz_bifunc"/>
</dbReference>
<dbReference type="GO" id="GO:0005525">
    <property type="term" value="F:GTP binding"/>
    <property type="evidence" value="ECO:0007669"/>
    <property type="project" value="UniProtKB-KW"/>
</dbReference>
<dbReference type="GO" id="GO:0004484">
    <property type="term" value="F:mRNA guanylyltransferase activity"/>
    <property type="evidence" value="ECO:0007669"/>
    <property type="project" value="InterPro"/>
</dbReference>
<dbReference type="OrthoDB" id="200924at2759"/>